<evidence type="ECO:0000259" key="5">
    <source>
        <dbReference type="SMART" id="SM00922"/>
    </source>
</evidence>
<dbReference type="NCBIfam" id="TIGR01927">
    <property type="entry name" value="menC_gam_Gplu"/>
    <property type="match status" value="1"/>
</dbReference>
<dbReference type="InterPro" id="IPR041338">
    <property type="entry name" value="OSBS_N"/>
</dbReference>
<dbReference type="CDD" id="cd03320">
    <property type="entry name" value="OSBS"/>
    <property type="match status" value="1"/>
</dbReference>
<dbReference type="Gene3D" id="3.20.20.120">
    <property type="entry name" value="Enolase-like C-terminal domain"/>
    <property type="match status" value="1"/>
</dbReference>
<dbReference type="InterPro" id="IPR029017">
    <property type="entry name" value="Enolase-like_N"/>
</dbReference>
<name>A0A7C5IZC7_9GAMM</name>
<feature type="domain" description="Mandelate racemase/muconate lactonizing enzyme C-terminal" evidence="5">
    <location>
        <begin position="134"/>
        <end position="231"/>
    </location>
</feature>
<dbReference type="InterPro" id="IPR018110">
    <property type="entry name" value="Mandel_Rmase/mucon_lact_enz_CS"/>
</dbReference>
<dbReference type="InterPro" id="IPR036849">
    <property type="entry name" value="Enolase-like_C_sf"/>
</dbReference>
<organism evidence="6">
    <name type="scientific">Thiolapillus brandeum</name>
    <dbReference type="NCBI Taxonomy" id="1076588"/>
    <lineage>
        <taxon>Bacteria</taxon>
        <taxon>Pseudomonadati</taxon>
        <taxon>Pseudomonadota</taxon>
        <taxon>Gammaproteobacteria</taxon>
        <taxon>Chromatiales</taxon>
        <taxon>Sedimenticolaceae</taxon>
        <taxon>Thiolapillus</taxon>
    </lineage>
</organism>
<dbReference type="Pfam" id="PF13378">
    <property type="entry name" value="MR_MLE_C"/>
    <property type="match status" value="1"/>
</dbReference>
<dbReference type="GO" id="GO:0009063">
    <property type="term" value="P:amino acid catabolic process"/>
    <property type="evidence" value="ECO:0007669"/>
    <property type="project" value="InterPro"/>
</dbReference>
<reference evidence="6" key="1">
    <citation type="journal article" date="2020" name="mSystems">
        <title>Genome- and Community-Level Interaction Insights into Carbon Utilization and Element Cycling Functions of Hydrothermarchaeota in Hydrothermal Sediment.</title>
        <authorList>
            <person name="Zhou Z."/>
            <person name="Liu Y."/>
            <person name="Xu W."/>
            <person name="Pan J."/>
            <person name="Luo Z.H."/>
            <person name="Li M."/>
        </authorList>
    </citation>
    <scope>NUCLEOTIDE SEQUENCE [LARGE SCALE GENOMIC DNA]</scope>
    <source>
        <strain evidence="6">HyVt-535</strain>
    </source>
</reference>
<dbReference type="Gene3D" id="3.30.390.10">
    <property type="entry name" value="Enolase-like, N-terminal domain"/>
    <property type="match status" value="1"/>
</dbReference>
<dbReference type="GO" id="GO:0043748">
    <property type="term" value="F:O-succinylbenzoate synthase activity"/>
    <property type="evidence" value="ECO:0007669"/>
    <property type="project" value="UniProtKB-EC"/>
</dbReference>
<dbReference type="EC" id="4.2.1.113" evidence="4"/>
<accession>A0A7C5IZC7</accession>
<dbReference type="SMART" id="SM00922">
    <property type="entry name" value="MR_MLE"/>
    <property type="match status" value="1"/>
</dbReference>
<dbReference type="EMBL" id="DROM01000206">
    <property type="protein sequence ID" value="HHH13256.1"/>
    <property type="molecule type" value="Genomic_DNA"/>
</dbReference>
<dbReference type="GO" id="GO:0046872">
    <property type="term" value="F:metal ion binding"/>
    <property type="evidence" value="ECO:0007669"/>
    <property type="project" value="UniProtKB-KW"/>
</dbReference>
<keyword evidence="3 6" id="KW-0456">Lyase</keyword>
<dbReference type="Pfam" id="PF21508">
    <property type="entry name" value="MenC_N"/>
    <property type="match status" value="1"/>
</dbReference>
<keyword evidence="2" id="KW-0460">Magnesium</keyword>
<evidence type="ECO:0000313" key="6">
    <source>
        <dbReference type="EMBL" id="HHH13256.1"/>
    </source>
</evidence>
<dbReference type="Proteomes" id="UP000886100">
    <property type="component" value="Unassembled WGS sequence"/>
</dbReference>
<dbReference type="SFLD" id="SFLDS00001">
    <property type="entry name" value="Enolase"/>
    <property type="match status" value="1"/>
</dbReference>
<gene>
    <name evidence="6" type="primary">menC</name>
    <name evidence="6" type="ORF">ENJ98_03385</name>
</gene>
<dbReference type="GO" id="GO:0009234">
    <property type="term" value="P:menaquinone biosynthetic process"/>
    <property type="evidence" value="ECO:0007669"/>
    <property type="project" value="UniProtKB-UniRule"/>
</dbReference>
<dbReference type="PANTHER" id="PTHR48073">
    <property type="entry name" value="O-SUCCINYLBENZOATE SYNTHASE-RELATED"/>
    <property type="match status" value="1"/>
</dbReference>
<dbReference type="SFLD" id="SFLDF00009">
    <property type="entry name" value="o-succinylbenzoate_synthase"/>
    <property type="match status" value="1"/>
</dbReference>
<dbReference type="InterPro" id="IPR013342">
    <property type="entry name" value="Mandelate_racemase_C"/>
</dbReference>
<evidence type="ECO:0000256" key="3">
    <source>
        <dbReference type="ARBA" id="ARBA00023239"/>
    </source>
</evidence>
<dbReference type="PANTHER" id="PTHR48073:SF2">
    <property type="entry name" value="O-SUCCINYLBENZOATE SYNTHASE"/>
    <property type="match status" value="1"/>
</dbReference>
<evidence type="ECO:0000256" key="1">
    <source>
        <dbReference type="ARBA" id="ARBA00022723"/>
    </source>
</evidence>
<dbReference type="SUPFAM" id="SSF51604">
    <property type="entry name" value="Enolase C-terminal domain-like"/>
    <property type="match status" value="1"/>
</dbReference>
<dbReference type="SUPFAM" id="SSF54826">
    <property type="entry name" value="Enolase N-terminal domain-like"/>
    <property type="match status" value="1"/>
</dbReference>
<dbReference type="InterPro" id="IPR029065">
    <property type="entry name" value="Enolase_C-like"/>
</dbReference>
<proteinExistence type="predicted"/>
<dbReference type="SFLD" id="SFLDG00180">
    <property type="entry name" value="muconate_cycloisomerase"/>
    <property type="match status" value="1"/>
</dbReference>
<protein>
    <recommendedName>
        <fullName evidence="4">o-succinylbenzoate synthase</fullName>
        <ecNumber evidence="4">4.2.1.113</ecNumber>
    </recommendedName>
</protein>
<comment type="caution">
    <text evidence="6">The sequence shown here is derived from an EMBL/GenBank/DDBJ whole genome shotgun (WGS) entry which is preliminary data.</text>
</comment>
<keyword evidence="1" id="KW-0479">Metal-binding</keyword>
<feature type="non-terminal residue" evidence="6">
    <location>
        <position position="309"/>
    </location>
</feature>
<dbReference type="PROSITE" id="PS00909">
    <property type="entry name" value="MR_MLE_2"/>
    <property type="match status" value="1"/>
</dbReference>
<evidence type="ECO:0000256" key="4">
    <source>
        <dbReference type="NCBIfam" id="TIGR01927"/>
    </source>
</evidence>
<dbReference type="AlphaFoldDB" id="A0A7C5IZC7"/>
<sequence>MFSLPNGPVCFEFHPYQLNFRIRWPGLDILLRKGWLVKIRRGEEAGWGECAPLPSAGTEAPSRARRALERACGRRWEAEALLAHLQALAGPAPAAACALETALLDLEGRRRGLPLRRLLAPRAADAIAVNAMAGSACREATKEAVQAGFRVVKLKVGQDAPDRELHCLRELCATLPPEIRLRLDANRAWDPDGASRFLQRLEGLPVESLEEPLRDPDPATLRRLQETTPIALAADESLKELGTESFLEAAPVRRVVLKPMAHGGPARTLELAQRALEAGMVPLITSTLESAVGLHAACQLAAALDSLHP</sequence>
<evidence type="ECO:0000256" key="2">
    <source>
        <dbReference type="ARBA" id="ARBA00022842"/>
    </source>
</evidence>